<proteinExistence type="predicted"/>
<dbReference type="RefSeq" id="WP_123211447.1">
    <property type="nucleotide sequence ID" value="NZ_RJVO01000003.1"/>
</dbReference>
<organism evidence="2 3">
    <name type="scientific">Stagnimonas aquatica</name>
    <dbReference type="NCBI Taxonomy" id="2689987"/>
    <lineage>
        <taxon>Bacteria</taxon>
        <taxon>Pseudomonadati</taxon>
        <taxon>Pseudomonadota</taxon>
        <taxon>Gammaproteobacteria</taxon>
        <taxon>Nevskiales</taxon>
        <taxon>Nevskiaceae</taxon>
        <taxon>Stagnimonas</taxon>
    </lineage>
</organism>
<dbReference type="Proteomes" id="UP000282106">
    <property type="component" value="Unassembled WGS sequence"/>
</dbReference>
<sequence length="319" mass="35446">MADRPSEDLEDILHWLNAHCVRLSDGVPATLLQQKWQAGRRDPAHLRDGLAQLFAQGQIALTPDLEPPHVRFTASGYARLLEQFDRARRPAPAGTGAEATEPVPATTLPPPALTGAPAELPLAPPQRFLRHGQPPTEIALRNQLLDIYRDLKLKPGSQIIAMTLSRYWQEMGLRAGDLRIAIDVLVRDGYLIYSSLRFEPHWRLTETGHAYVCAPLTPAPLLDLAEPLTQPEAHGLSEEELRRTGLALFRGAASEWRSFEGLESDWRRGRDSLLHSLDLLWKAGLIELRLGMPLALRLTEQGAVLRDKSAGGLRRLIGL</sequence>
<reference evidence="2 3" key="1">
    <citation type="submission" date="2018-10" db="EMBL/GenBank/DDBJ databases">
        <authorList>
            <person name="Chen W.-M."/>
        </authorList>
    </citation>
    <scope>NUCLEOTIDE SEQUENCE [LARGE SCALE GENOMIC DNA]</scope>
    <source>
        <strain evidence="2 3">THS-13</strain>
    </source>
</reference>
<name>A0A3N0VE84_9GAMM</name>
<evidence type="ECO:0000256" key="1">
    <source>
        <dbReference type="SAM" id="MobiDB-lite"/>
    </source>
</evidence>
<accession>A0A3N0VE84</accession>
<gene>
    <name evidence="2" type="ORF">ED208_08445</name>
</gene>
<keyword evidence="3" id="KW-1185">Reference proteome</keyword>
<dbReference type="EMBL" id="RJVO01000003">
    <property type="protein sequence ID" value="ROH90992.1"/>
    <property type="molecule type" value="Genomic_DNA"/>
</dbReference>
<evidence type="ECO:0000313" key="2">
    <source>
        <dbReference type="EMBL" id="ROH90992.1"/>
    </source>
</evidence>
<comment type="caution">
    <text evidence="2">The sequence shown here is derived from an EMBL/GenBank/DDBJ whole genome shotgun (WGS) entry which is preliminary data.</text>
</comment>
<evidence type="ECO:0000313" key="3">
    <source>
        <dbReference type="Proteomes" id="UP000282106"/>
    </source>
</evidence>
<dbReference type="InParanoid" id="A0A3N0VE84"/>
<feature type="region of interest" description="Disordered" evidence="1">
    <location>
        <begin position="90"/>
        <end position="120"/>
    </location>
</feature>
<feature type="compositionally biased region" description="Low complexity" evidence="1">
    <location>
        <begin position="90"/>
        <end position="106"/>
    </location>
</feature>
<protein>
    <submittedName>
        <fullName evidence="2">Uncharacterized protein</fullName>
    </submittedName>
</protein>
<dbReference type="AlphaFoldDB" id="A0A3N0VE84"/>